<sequence length="209" mass="23199">MYDSTERSPLTNSILQSGNTAEGYKEEDSYQAHNQKQKQQQPPLSAGNFPEQHHPSHFSEKTAQEHTPVKVPSQPSANWVSSKQDDCYITPQKQLLLPPKNNHPGRSSQSSYQEPQQNSATGNISYEEFRTKEEQEECNSSSRDPKTGFPNTWPKVSPPPAKVTSPPVEQPLPAKDLSPPSNEAYPPTLPRTVLPPSPPPRSCSCCIIL</sequence>
<evidence type="ECO:0000313" key="3">
    <source>
        <dbReference type="RefSeq" id="XP_021296104.1"/>
    </source>
</evidence>
<organism evidence="2 3">
    <name type="scientific">Herrania umbratica</name>
    <dbReference type="NCBI Taxonomy" id="108875"/>
    <lineage>
        <taxon>Eukaryota</taxon>
        <taxon>Viridiplantae</taxon>
        <taxon>Streptophyta</taxon>
        <taxon>Embryophyta</taxon>
        <taxon>Tracheophyta</taxon>
        <taxon>Spermatophyta</taxon>
        <taxon>Magnoliopsida</taxon>
        <taxon>eudicotyledons</taxon>
        <taxon>Gunneridae</taxon>
        <taxon>Pentapetalae</taxon>
        <taxon>rosids</taxon>
        <taxon>malvids</taxon>
        <taxon>Malvales</taxon>
        <taxon>Malvaceae</taxon>
        <taxon>Byttnerioideae</taxon>
        <taxon>Herrania</taxon>
    </lineage>
</organism>
<dbReference type="AlphaFoldDB" id="A0A6J1BCJ0"/>
<name>A0A6J1BCJ0_9ROSI</name>
<dbReference type="Proteomes" id="UP000504621">
    <property type="component" value="Unplaced"/>
</dbReference>
<protein>
    <submittedName>
        <fullName evidence="3">Phosphatase and actin regulator 4-B-like</fullName>
    </submittedName>
</protein>
<feature type="region of interest" description="Disordered" evidence="1">
    <location>
        <begin position="1"/>
        <end position="202"/>
    </location>
</feature>
<keyword evidence="2" id="KW-1185">Reference proteome</keyword>
<proteinExistence type="predicted"/>
<accession>A0A6J1BCJ0</accession>
<dbReference type="RefSeq" id="XP_021296104.1">
    <property type="nucleotide sequence ID" value="XM_021440429.1"/>
</dbReference>
<feature type="compositionally biased region" description="Polar residues" evidence="1">
    <location>
        <begin position="7"/>
        <end position="20"/>
    </location>
</feature>
<feature type="compositionally biased region" description="Basic and acidic residues" evidence="1">
    <location>
        <begin position="51"/>
        <end position="68"/>
    </location>
</feature>
<evidence type="ECO:0000313" key="2">
    <source>
        <dbReference type="Proteomes" id="UP000504621"/>
    </source>
</evidence>
<dbReference type="GeneID" id="110425505"/>
<feature type="compositionally biased region" description="Polar residues" evidence="1">
    <location>
        <begin position="104"/>
        <end position="124"/>
    </location>
</feature>
<feature type="compositionally biased region" description="Pro residues" evidence="1">
    <location>
        <begin position="187"/>
        <end position="201"/>
    </location>
</feature>
<feature type="compositionally biased region" description="Polar residues" evidence="1">
    <location>
        <begin position="73"/>
        <end position="82"/>
    </location>
</feature>
<gene>
    <name evidence="3" type="primary">LOC110425505</name>
</gene>
<evidence type="ECO:0000256" key="1">
    <source>
        <dbReference type="SAM" id="MobiDB-lite"/>
    </source>
</evidence>
<reference evidence="3" key="1">
    <citation type="submission" date="2025-08" db="UniProtKB">
        <authorList>
            <consortium name="RefSeq"/>
        </authorList>
    </citation>
    <scope>IDENTIFICATION</scope>
    <source>
        <tissue evidence="3">Leaf</tissue>
    </source>
</reference>